<sequence>MRKAIIQAVRRAVFAVAGAIIVAAAIAAVAGTWQTRAIPGITGDNIVTPTDITFTATKAGDPFKAIPDSSLPRLRDPSLKVEKVIDGLTEPTSMTFVGNNNVLVTQKGGDVRLVRDGALQQGPPLLSFKVETASERGLLGVAYAKDKVFLYMTEQSGLDIRNRVYSYDLQNGTLSGNSTKKMILDLPGTPGPNHDGGKIIVGPDGYLYIVIGDLNRNGMLQNYKNGAVPDNTSVILKVGLDGAPAANILSGAGGLEGYYAYGIRNSFGMDFDPRNGKLWATENGPDRYDEVNVAEPGFNSGWERVMGPISRSQQQVSEGDLVMFNGAHYSDPVFSWRQSMGVTDIEFLNSTKLGDKYAYNVFVGDVNNGNLYYFTVNGKRDGFTLEGNLSDRVADNDAEGSAITLGTAFGGITDIETGPDGYLYILSYGKGSIYRIVPAAQ</sequence>
<dbReference type="InterPro" id="IPR012938">
    <property type="entry name" value="Glc/Sorbosone_DH"/>
</dbReference>
<reference evidence="3 4" key="1">
    <citation type="journal article" date="2014" name="PLoS ONE">
        <title>Genome Sequence of Candidatus Nitrososphaera evergladensis from Group I.1b Enriched from Everglades Soil Reveals Novel Genomic Features of the Ammonia-Oxidizing Archaea.</title>
        <authorList>
            <person name="Zhalnina K.V."/>
            <person name="Dias R."/>
            <person name="Leonard M.T."/>
            <person name="Dorr de Quadros P."/>
            <person name="Camargo F.A."/>
            <person name="Drew J.C."/>
            <person name="Farmerie W.G."/>
            <person name="Daroub S.H."/>
            <person name="Triplett E.W."/>
        </authorList>
    </citation>
    <scope>NUCLEOTIDE SEQUENCE [LARGE SCALE GENOMIC DNA]</scope>
    <source>
        <strain evidence="3 4">SR1</strain>
    </source>
</reference>
<dbReference type="KEGG" id="nev:NTE_01932"/>
<feature type="transmembrane region" description="Helical" evidence="1">
    <location>
        <begin position="12"/>
        <end position="33"/>
    </location>
</feature>
<dbReference type="InterPro" id="IPR011042">
    <property type="entry name" value="6-blade_b-propeller_TolB-like"/>
</dbReference>
<dbReference type="InterPro" id="IPR011041">
    <property type="entry name" value="Quinoprot_gluc/sorb_DH_b-prop"/>
</dbReference>
<dbReference type="AlphaFoldDB" id="A0A075MR15"/>
<dbReference type="Pfam" id="PF07995">
    <property type="entry name" value="GSDH"/>
    <property type="match status" value="1"/>
</dbReference>
<evidence type="ECO:0000256" key="1">
    <source>
        <dbReference type="SAM" id="Phobius"/>
    </source>
</evidence>
<protein>
    <submittedName>
        <fullName evidence="3">Glucose/sorbosone dehydrogenase</fullName>
    </submittedName>
</protein>
<evidence type="ECO:0000259" key="2">
    <source>
        <dbReference type="Pfam" id="PF07995"/>
    </source>
</evidence>
<dbReference type="RefSeq" id="WP_226986926.1">
    <property type="nucleotide sequence ID" value="NZ_CP007174.1"/>
</dbReference>
<proteinExistence type="predicted"/>
<keyword evidence="4" id="KW-1185">Reference proteome</keyword>
<gene>
    <name evidence="3" type="ORF">NTE_01932</name>
</gene>
<keyword evidence="1" id="KW-0812">Transmembrane</keyword>
<accession>A0A075MR15</accession>
<name>A0A075MR15_9ARCH</name>
<dbReference type="SUPFAM" id="SSF50952">
    <property type="entry name" value="Soluble quinoprotein glucose dehydrogenase"/>
    <property type="match status" value="1"/>
</dbReference>
<dbReference type="eggNOG" id="arCOG02796">
    <property type="taxonomic scope" value="Archaea"/>
</dbReference>
<feature type="domain" description="Glucose/Sorbosone dehydrogenase" evidence="2">
    <location>
        <begin position="88"/>
        <end position="434"/>
    </location>
</feature>
<dbReference type="PANTHER" id="PTHR19328">
    <property type="entry name" value="HEDGEHOG-INTERACTING PROTEIN"/>
    <property type="match status" value="1"/>
</dbReference>
<dbReference type="Gene3D" id="2.120.10.30">
    <property type="entry name" value="TolB, C-terminal domain"/>
    <property type="match status" value="1"/>
</dbReference>
<dbReference type="GeneID" id="41597681"/>
<evidence type="ECO:0000313" key="3">
    <source>
        <dbReference type="EMBL" id="AIF83991.1"/>
    </source>
</evidence>
<dbReference type="PANTHER" id="PTHR19328:SF75">
    <property type="entry name" value="ALDOSE SUGAR DEHYDROGENASE YLII"/>
    <property type="match status" value="1"/>
</dbReference>
<dbReference type="EMBL" id="CP007174">
    <property type="protein sequence ID" value="AIF83991.1"/>
    <property type="molecule type" value="Genomic_DNA"/>
</dbReference>
<keyword evidence="1" id="KW-0472">Membrane</keyword>
<keyword evidence="1" id="KW-1133">Transmembrane helix</keyword>
<organism evidence="3 4">
    <name type="scientific">Candidatus Nitrososphaera evergladensis SR1</name>
    <dbReference type="NCBI Taxonomy" id="1459636"/>
    <lineage>
        <taxon>Archaea</taxon>
        <taxon>Nitrososphaerota</taxon>
        <taxon>Nitrososphaeria</taxon>
        <taxon>Nitrososphaerales</taxon>
        <taxon>Nitrososphaeraceae</taxon>
        <taxon>Nitrososphaera</taxon>
    </lineage>
</organism>
<dbReference type="Proteomes" id="UP000028194">
    <property type="component" value="Chromosome"/>
</dbReference>
<evidence type="ECO:0000313" key="4">
    <source>
        <dbReference type="Proteomes" id="UP000028194"/>
    </source>
</evidence>
<dbReference type="HOGENOM" id="CLU_677373_0_0_2"/>